<comment type="caution">
    <text evidence="1">The sequence shown here is derived from an EMBL/GenBank/DDBJ whole genome shotgun (WGS) entry which is preliminary data.</text>
</comment>
<evidence type="ECO:0000313" key="1">
    <source>
        <dbReference type="EMBL" id="VTJ54341.1"/>
    </source>
</evidence>
<gene>
    <name evidence="1" type="ORF">MONAX_5E003423</name>
</gene>
<reference evidence="1" key="1">
    <citation type="submission" date="2019-04" db="EMBL/GenBank/DDBJ databases">
        <authorList>
            <person name="Alioto T."/>
            <person name="Alioto T."/>
        </authorList>
    </citation>
    <scope>NUCLEOTIDE SEQUENCE [LARGE SCALE GENOMIC DNA]</scope>
</reference>
<keyword evidence="2" id="KW-1185">Reference proteome</keyword>
<protein>
    <submittedName>
        <fullName evidence="1">Uncharacterized protein</fullName>
    </submittedName>
</protein>
<dbReference type="EMBL" id="CABDUW010000036">
    <property type="protein sequence ID" value="VTJ54341.1"/>
    <property type="molecule type" value="Genomic_DNA"/>
</dbReference>
<sequence length="133" mass="14401">MHTRDQGARKPTLPTNVALNPLGWASGPARSWEVPAPCPRNRLLASLPSPLVLPGPAETRSSSLSFLSTDDPLRHLPAPPLAPGAFSWAHPQRPPPRLAEESVALPLHWLSVPRSCPSVKPSHSARWALPLYL</sequence>
<name>A0A5E4ACG4_MARMO</name>
<accession>A0A5E4ACG4</accession>
<dbReference type="Proteomes" id="UP000335636">
    <property type="component" value="Unassembled WGS sequence"/>
</dbReference>
<dbReference type="AlphaFoldDB" id="A0A5E4ACG4"/>
<evidence type="ECO:0000313" key="2">
    <source>
        <dbReference type="Proteomes" id="UP000335636"/>
    </source>
</evidence>
<proteinExistence type="predicted"/>
<organism evidence="1 2">
    <name type="scientific">Marmota monax</name>
    <name type="common">Woodchuck</name>
    <dbReference type="NCBI Taxonomy" id="9995"/>
    <lineage>
        <taxon>Eukaryota</taxon>
        <taxon>Metazoa</taxon>
        <taxon>Chordata</taxon>
        <taxon>Craniata</taxon>
        <taxon>Vertebrata</taxon>
        <taxon>Euteleostomi</taxon>
        <taxon>Mammalia</taxon>
        <taxon>Eutheria</taxon>
        <taxon>Euarchontoglires</taxon>
        <taxon>Glires</taxon>
        <taxon>Rodentia</taxon>
        <taxon>Sciuromorpha</taxon>
        <taxon>Sciuridae</taxon>
        <taxon>Xerinae</taxon>
        <taxon>Marmotini</taxon>
        <taxon>Marmota</taxon>
    </lineage>
</organism>